<feature type="transmembrane region" description="Helical" evidence="8">
    <location>
        <begin position="98"/>
        <end position="119"/>
    </location>
</feature>
<dbReference type="InterPro" id="IPR036259">
    <property type="entry name" value="MFS_trans_sf"/>
</dbReference>
<keyword evidence="3 7" id="KW-0813">Transport</keyword>
<dbReference type="PANTHER" id="PTHR48020:SF12">
    <property type="entry name" value="PROTON MYO-INOSITOL COTRANSPORTER"/>
    <property type="match status" value="1"/>
</dbReference>
<dbReference type="InterPro" id="IPR050814">
    <property type="entry name" value="Myo-inositol_Transporter"/>
</dbReference>
<proteinExistence type="inferred from homology"/>
<dbReference type="InterPro" id="IPR005828">
    <property type="entry name" value="MFS_sugar_transport-like"/>
</dbReference>
<evidence type="ECO:0000256" key="7">
    <source>
        <dbReference type="RuleBase" id="RU003346"/>
    </source>
</evidence>
<keyword evidence="11" id="KW-1185">Reference proteome</keyword>
<evidence type="ECO:0000313" key="10">
    <source>
        <dbReference type="EMBL" id="KAK2150319.1"/>
    </source>
</evidence>
<dbReference type="PROSITE" id="PS50850">
    <property type="entry name" value="MFS"/>
    <property type="match status" value="1"/>
</dbReference>
<keyword evidence="5 8" id="KW-1133">Transmembrane helix</keyword>
<dbReference type="PROSITE" id="PS00216">
    <property type="entry name" value="SUGAR_TRANSPORT_1"/>
    <property type="match status" value="1"/>
</dbReference>
<comment type="caution">
    <text evidence="10">The sequence shown here is derived from an EMBL/GenBank/DDBJ whole genome shotgun (WGS) entry which is preliminary data.</text>
</comment>
<feature type="transmembrane region" description="Helical" evidence="8">
    <location>
        <begin position="248"/>
        <end position="271"/>
    </location>
</feature>
<dbReference type="NCBIfam" id="TIGR00879">
    <property type="entry name" value="SP"/>
    <property type="match status" value="1"/>
</dbReference>
<gene>
    <name evidence="10" type="ORF">LSH36_412g02061</name>
</gene>
<dbReference type="Proteomes" id="UP001208570">
    <property type="component" value="Unassembled WGS sequence"/>
</dbReference>
<reference evidence="10" key="1">
    <citation type="journal article" date="2023" name="Mol. Biol. Evol.">
        <title>Third-Generation Sequencing Reveals the Adaptive Role of the Epigenome in Three Deep-Sea Polychaetes.</title>
        <authorList>
            <person name="Perez M."/>
            <person name="Aroh O."/>
            <person name="Sun Y."/>
            <person name="Lan Y."/>
            <person name="Juniper S.K."/>
            <person name="Young C.R."/>
            <person name="Angers B."/>
            <person name="Qian P.Y."/>
        </authorList>
    </citation>
    <scope>NUCLEOTIDE SEQUENCE</scope>
    <source>
        <strain evidence="10">P08H-3</strain>
    </source>
</reference>
<dbReference type="Pfam" id="PF00083">
    <property type="entry name" value="Sugar_tr"/>
    <property type="match status" value="1"/>
</dbReference>
<dbReference type="SUPFAM" id="SSF103473">
    <property type="entry name" value="MFS general substrate transporter"/>
    <property type="match status" value="1"/>
</dbReference>
<evidence type="ECO:0000313" key="11">
    <source>
        <dbReference type="Proteomes" id="UP001208570"/>
    </source>
</evidence>
<dbReference type="InterPro" id="IPR020846">
    <property type="entry name" value="MFS_dom"/>
</dbReference>
<evidence type="ECO:0000256" key="2">
    <source>
        <dbReference type="ARBA" id="ARBA00010992"/>
    </source>
</evidence>
<comment type="similarity">
    <text evidence="2 7">Belongs to the major facilitator superfamily. Sugar transporter (TC 2.A.1.1) family.</text>
</comment>
<feature type="transmembrane region" description="Helical" evidence="8">
    <location>
        <begin position="286"/>
        <end position="308"/>
    </location>
</feature>
<keyword evidence="6 8" id="KW-0472">Membrane</keyword>
<feature type="domain" description="Major facilitator superfamily (MFS) profile" evidence="9">
    <location>
        <begin position="1"/>
        <end position="342"/>
    </location>
</feature>
<evidence type="ECO:0000256" key="1">
    <source>
        <dbReference type="ARBA" id="ARBA00004141"/>
    </source>
</evidence>
<dbReference type="EMBL" id="JAODUP010000412">
    <property type="protein sequence ID" value="KAK2150319.1"/>
    <property type="molecule type" value="Genomic_DNA"/>
</dbReference>
<dbReference type="PRINTS" id="PR00171">
    <property type="entry name" value="SUGRTRNSPORT"/>
</dbReference>
<keyword evidence="4 8" id="KW-0812">Transmembrane</keyword>
<dbReference type="Gene3D" id="1.20.1250.20">
    <property type="entry name" value="MFS general substrate transporter like domains"/>
    <property type="match status" value="1"/>
</dbReference>
<comment type="subcellular location">
    <subcellularLocation>
        <location evidence="1">Membrane</location>
        <topology evidence="1">Multi-pass membrane protein</topology>
    </subcellularLocation>
</comment>
<feature type="transmembrane region" description="Helical" evidence="8">
    <location>
        <begin position="161"/>
        <end position="182"/>
    </location>
</feature>
<sequence length="342" mass="37442">MFNYFINISISHRGIPFRIRYGRGFWSYDTAERTVFTWIQVWQELVVSVTIGAAACFAIVGGLMNDRVGRKPTILLASVVFSGGALLLGCALNREMLLIGRIILGIGIGLSSTTVPMYIAECAPSHIRGRFVTLNNVFICGGQLVAGVVDGAFSYDKINGWRYMLGLASVPAIIQFIGFIFMPESPRYLVSKNKDEEARAVLEIMRGTSNVQMELAEIRKTIDEDKKGVTDGTPVLCRMLTTPHVRKALIVGCGLQLFQQISGINTVMYYSATIIKMSGVKDESSAIWLAALTAGANFVFTLLGLYLVEKIGRKPLTLISLTGKCVCVCVVVVVVVEIYLCL</sequence>
<protein>
    <recommendedName>
        <fullName evidence="9">Major facilitator superfamily (MFS) profile domain-containing protein</fullName>
    </recommendedName>
</protein>
<evidence type="ECO:0000256" key="5">
    <source>
        <dbReference type="ARBA" id="ARBA00022989"/>
    </source>
</evidence>
<dbReference type="PANTHER" id="PTHR48020">
    <property type="entry name" value="PROTON MYO-INOSITOL COTRANSPORTER"/>
    <property type="match status" value="1"/>
</dbReference>
<accession>A0AAD9JBX3</accession>
<evidence type="ECO:0000256" key="8">
    <source>
        <dbReference type="SAM" id="Phobius"/>
    </source>
</evidence>
<dbReference type="InterPro" id="IPR003663">
    <property type="entry name" value="Sugar/inositol_transpt"/>
</dbReference>
<evidence type="ECO:0000256" key="4">
    <source>
        <dbReference type="ARBA" id="ARBA00022692"/>
    </source>
</evidence>
<dbReference type="GO" id="GO:0005366">
    <property type="term" value="F:myo-inositol:proton symporter activity"/>
    <property type="evidence" value="ECO:0007669"/>
    <property type="project" value="TreeGrafter"/>
</dbReference>
<name>A0AAD9JBX3_9ANNE</name>
<evidence type="ECO:0000256" key="3">
    <source>
        <dbReference type="ARBA" id="ARBA00022448"/>
    </source>
</evidence>
<organism evidence="10 11">
    <name type="scientific">Paralvinella palmiformis</name>
    <dbReference type="NCBI Taxonomy" id="53620"/>
    <lineage>
        <taxon>Eukaryota</taxon>
        <taxon>Metazoa</taxon>
        <taxon>Spiralia</taxon>
        <taxon>Lophotrochozoa</taxon>
        <taxon>Annelida</taxon>
        <taxon>Polychaeta</taxon>
        <taxon>Sedentaria</taxon>
        <taxon>Canalipalpata</taxon>
        <taxon>Terebellida</taxon>
        <taxon>Terebelliformia</taxon>
        <taxon>Alvinellidae</taxon>
        <taxon>Paralvinella</taxon>
    </lineage>
</organism>
<feature type="transmembrane region" description="Helical" evidence="8">
    <location>
        <begin position="73"/>
        <end position="92"/>
    </location>
</feature>
<feature type="transmembrane region" description="Helical" evidence="8">
    <location>
        <begin position="45"/>
        <end position="64"/>
    </location>
</feature>
<evidence type="ECO:0000256" key="6">
    <source>
        <dbReference type="ARBA" id="ARBA00023136"/>
    </source>
</evidence>
<dbReference type="InterPro" id="IPR005829">
    <property type="entry name" value="Sugar_transporter_CS"/>
</dbReference>
<dbReference type="PROSITE" id="PS00217">
    <property type="entry name" value="SUGAR_TRANSPORT_2"/>
    <property type="match status" value="1"/>
</dbReference>
<dbReference type="GO" id="GO:0016324">
    <property type="term" value="C:apical plasma membrane"/>
    <property type="evidence" value="ECO:0007669"/>
    <property type="project" value="TreeGrafter"/>
</dbReference>
<dbReference type="AlphaFoldDB" id="A0AAD9JBX3"/>
<feature type="transmembrane region" description="Helical" evidence="8">
    <location>
        <begin position="315"/>
        <end position="340"/>
    </location>
</feature>
<evidence type="ECO:0000259" key="9">
    <source>
        <dbReference type="PROSITE" id="PS50850"/>
    </source>
</evidence>